<dbReference type="Gene3D" id="2.40.70.10">
    <property type="entry name" value="Acid Proteases"/>
    <property type="match status" value="2"/>
</dbReference>
<sequence>MTFYSHSFFKFILFTIFLSTFSSIEADDDGFSVDLIHCDSWKSPLYNPSLTPWECMNNALQRSNDRVIRLMSRPLSPGAASTEIIGTDGAYFMSMAIGTLPVQLLGMADTGSDLTWIQCEPCKKCYKQKGPRFNPKRSSTYKNFPCNSKICRSIEETSKPSCFLGIKKKCQYTSKYQDNSSSRGVIATETITLGSTAGQPLRLRDIVFGCAHNTIGKFSEAGSGIIGLGGGQPSLISLLDSLIGGRFSYCLVPPFSLPSSSKMYFGGNAVVSGRGVVSTPLVVRSNVYYVKLKALSVGKKKLELNISSKSDIILDMGSTATYIPPELYFPRTTV</sequence>
<dbReference type="InterPro" id="IPR001969">
    <property type="entry name" value="Aspartic_peptidase_AS"/>
</dbReference>
<dbReference type="InterPro" id="IPR033121">
    <property type="entry name" value="PEPTIDASE_A1"/>
</dbReference>
<evidence type="ECO:0000256" key="4">
    <source>
        <dbReference type="SAM" id="SignalP"/>
    </source>
</evidence>
<proteinExistence type="inferred from homology"/>
<reference evidence="6 7" key="1">
    <citation type="submission" date="2019-07" db="EMBL/GenBank/DDBJ databases">
        <title>De Novo Assembly of kiwifruit Actinidia rufa.</title>
        <authorList>
            <person name="Sugita-Konishi S."/>
            <person name="Sato K."/>
            <person name="Mori E."/>
            <person name="Abe Y."/>
            <person name="Kisaki G."/>
            <person name="Hamano K."/>
            <person name="Suezawa K."/>
            <person name="Otani M."/>
            <person name="Fukuda T."/>
            <person name="Manabe T."/>
            <person name="Gomi K."/>
            <person name="Tabuchi M."/>
            <person name="Akimitsu K."/>
            <person name="Kataoka I."/>
        </authorList>
    </citation>
    <scope>NUCLEOTIDE SEQUENCE [LARGE SCALE GENOMIC DNA]</scope>
    <source>
        <strain evidence="7">cv. Fuchu</strain>
    </source>
</reference>
<dbReference type="Proteomes" id="UP000585474">
    <property type="component" value="Unassembled WGS sequence"/>
</dbReference>
<dbReference type="PANTHER" id="PTHR47967:SF66">
    <property type="entry name" value="ASPARTIC PROTEINASE CDR1-RELATED"/>
    <property type="match status" value="1"/>
</dbReference>
<evidence type="ECO:0000313" key="6">
    <source>
        <dbReference type="EMBL" id="GFY92107.1"/>
    </source>
</evidence>
<comment type="similarity">
    <text evidence="1">Belongs to the peptidase A1 family.</text>
</comment>
<dbReference type="PROSITE" id="PS00141">
    <property type="entry name" value="ASP_PROTEASE"/>
    <property type="match status" value="1"/>
</dbReference>
<gene>
    <name evidence="6" type="ORF">Acr_08g0005030</name>
</gene>
<dbReference type="OrthoDB" id="1722940at2759"/>
<name>A0A7J0F2I3_9ERIC</name>
<evidence type="ECO:0000256" key="1">
    <source>
        <dbReference type="ARBA" id="ARBA00007447"/>
    </source>
</evidence>
<keyword evidence="7" id="KW-1185">Reference proteome</keyword>
<dbReference type="FunFam" id="2.40.70.10:FF:000031">
    <property type="entry name" value="Aspartyl protease AED1"/>
    <property type="match status" value="1"/>
</dbReference>
<dbReference type="InterPro" id="IPR021109">
    <property type="entry name" value="Peptidase_aspartic_dom_sf"/>
</dbReference>
<feature type="chain" id="PRO_5029478912" evidence="4">
    <location>
        <begin position="27"/>
        <end position="334"/>
    </location>
</feature>
<protein>
    <submittedName>
        <fullName evidence="6">Eukaryotic aspartyl protease family protein</fullName>
    </submittedName>
</protein>
<dbReference type="AlphaFoldDB" id="A0A7J0F2I3"/>
<dbReference type="GO" id="GO:0004190">
    <property type="term" value="F:aspartic-type endopeptidase activity"/>
    <property type="evidence" value="ECO:0007669"/>
    <property type="project" value="InterPro"/>
</dbReference>
<keyword evidence="4" id="KW-0732">Signal</keyword>
<dbReference type="EMBL" id="BJWL01000008">
    <property type="protein sequence ID" value="GFY92107.1"/>
    <property type="molecule type" value="Genomic_DNA"/>
</dbReference>
<organism evidence="6 7">
    <name type="scientific">Actinidia rufa</name>
    <dbReference type="NCBI Taxonomy" id="165716"/>
    <lineage>
        <taxon>Eukaryota</taxon>
        <taxon>Viridiplantae</taxon>
        <taxon>Streptophyta</taxon>
        <taxon>Embryophyta</taxon>
        <taxon>Tracheophyta</taxon>
        <taxon>Spermatophyta</taxon>
        <taxon>Magnoliopsida</taxon>
        <taxon>eudicotyledons</taxon>
        <taxon>Gunneridae</taxon>
        <taxon>Pentapetalae</taxon>
        <taxon>asterids</taxon>
        <taxon>Ericales</taxon>
        <taxon>Actinidiaceae</taxon>
        <taxon>Actinidia</taxon>
    </lineage>
</organism>
<dbReference type="GO" id="GO:0006508">
    <property type="term" value="P:proteolysis"/>
    <property type="evidence" value="ECO:0007669"/>
    <property type="project" value="UniProtKB-KW"/>
</dbReference>
<accession>A0A7J0F2I3</accession>
<dbReference type="PROSITE" id="PS51767">
    <property type="entry name" value="PEPTIDASE_A1"/>
    <property type="match status" value="1"/>
</dbReference>
<feature type="domain" description="Peptidase A1" evidence="5">
    <location>
        <begin position="91"/>
        <end position="334"/>
    </location>
</feature>
<dbReference type="InterPro" id="IPR032861">
    <property type="entry name" value="TAXi_N"/>
</dbReference>
<evidence type="ECO:0000259" key="5">
    <source>
        <dbReference type="PROSITE" id="PS51767"/>
    </source>
</evidence>
<comment type="caution">
    <text evidence="6">The sequence shown here is derived from an EMBL/GenBank/DDBJ whole genome shotgun (WGS) entry which is preliminary data.</text>
</comment>
<evidence type="ECO:0000256" key="3">
    <source>
        <dbReference type="ARBA" id="ARBA00022801"/>
    </source>
</evidence>
<evidence type="ECO:0000256" key="2">
    <source>
        <dbReference type="ARBA" id="ARBA00022670"/>
    </source>
</evidence>
<evidence type="ECO:0000313" key="7">
    <source>
        <dbReference type="Proteomes" id="UP000585474"/>
    </source>
</evidence>
<dbReference type="GO" id="GO:0005576">
    <property type="term" value="C:extracellular region"/>
    <property type="evidence" value="ECO:0007669"/>
    <property type="project" value="TreeGrafter"/>
</dbReference>
<dbReference type="Pfam" id="PF14543">
    <property type="entry name" value="TAXi_N"/>
    <property type="match status" value="1"/>
</dbReference>
<keyword evidence="2 6" id="KW-0645">Protease</keyword>
<keyword evidence="3" id="KW-0378">Hydrolase</keyword>
<feature type="signal peptide" evidence="4">
    <location>
        <begin position="1"/>
        <end position="26"/>
    </location>
</feature>
<dbReference type="PANTHER" id="PTHR47967">
    <property type="entry name" value="OS07G0603500 PROTEIN-RELATED"/>
    <property type="match status" value="1"/>
</dbReference>
<dbReference type="InterPro" id="IPR051708">
    <property type="entry name" value="Plant_Aspart_Prot_A1"/>
</dbReference>
<dbReference type="SUPFAM" id="SSF50630">
    <property type="entry name" value="Acid proteases"/>
    <property type="match status" value="1"/>
</dbReference>